<proteinExistence type="predicted"/>
<reference evidence="1" key="1">
    <citation type="submission" date="2013-03" db="EMBL/GenBank/DDBJ databases">
        <authorList>
            <person name="Harkins D.M."/>
            <person name="Durkin A.S."/>
            <person name="Brinkac L.M."/>
            <person name="Haft D.H."/>
            <person name="Selengut J.D."/>
            <person name="Sanka R."/>
            <person name="DePew J."/>
            <person name="Purushe J."/>
            <person name="Hartskeerl R.A."/>
            <person name="Ahmed A."/>
            <person name="van der Linden H."/>
            <person name="Goris M.G.A."/>
            <person name="Vinetz J.M."/>
            <person name="Sutton G.G."/>
            <person name="Nierman W.C."/>
            <person name="Fouts D.E."/>
        </authorList>
    </citation>
    <scope>NUCLEOTIDE SEQUENCE [LARGE SCALE GENOMIC DNA]</scope>
    <source>
        <strain evidence="1">ICFT</strain>
    </source>
</reference>
<comment type="caution">
    <text evidence="1">The sequence shown here is derived from an EMBL/GenBank/DDBJ whole genome shotgun (WGS) entry which is preliminary data.</text>
</comment>
<dbReference type="AlphaFoldDB" id="N1WFJ3"/>
<gene>
    <name evidence="1" type="ORF">LEP1GSC060_0081</name>
</gene>
<dbReference type="EMBL" id="AOHC02000059">
    <property type="protein sequence ID" value="EMY75914.1"/>
    <property type="molecule type" value="Genomic_DNA"/>
</dbReference>
<organism evidence="1 2">
    <name type="scientific">Leptospira weilii serovar Ranarum str. ICFT</name>
    <dbReference type="NCBI Taxonomy" id="1218598"/>
    <lineage>
        <taxon>Bacteria</taxon>
        <taxon>Pseudomonadati</taxon>
        <taxon>Spirochaetota</taxon>
        <taxon>Spirochaetia</taxon>
        <taxon>Leptospirales</taxon>
        <taxon>Leptospiraceae</taxon>
        <taxon>Leptospira</taxon>
    </lineage>
</organism>
<dbReference type="STRING" id="1218598.LEP1GSC060_0081"/>
<protein>
    <submittedName>
        <fullName evidence="1">Uncharacterized protein</fullName>
    </submittedName>
</protein>
<name>N1WFJ3_9LEPT</name>
<accession>N1WFJ3</accession>
<dbReference type="Proteomes" id="UP000012313">
    <property type="component" value="Unassembled WGS sequence"/>
</dbReference>
<sequence>MRSRFKNDRLAAREVSREPLSFQNLFFNQDILPPSYGSPGKTERSFLFVGTPSISALIVVPTIFPEKSSQRENARVFKNRKDILKRSVSSHKFFPNRNLRGSSHKSTFDGNLFGNSLTHSFLSDIILLFSHRYLTFLQIPGTKK</sequence>
<evidence type="ECO:0000313" key="2">
    <source>
        <dbReference type="Proteomes" id="UP000012313"/>
    </source>
</evidence>
<keyword evidence="2" id="KW-1185">Reference proteome</keyword>
<evidence type="ECO:0000313" key="1">
    <source>
        <dbReference type="EMBL" id="EMY75914.1"/>
    </source>
</evidence>